<evidence type="ECO:0000256" key="12">
    <source>
        <dbReference type="SAM" id="MobiDB-lite"/>
    </source>
</evidence>
<keyword evidence="8" id="KW-0067">ATP-binding</keyword>
<dbReference type="InterPro" id="IPR000719">
    <property type="entry name" value="Prot_kinase_dom"/>
</dbReference>
<keyword evidence="5" id="KW-0808">Transferase</keyword>
<accession>A0A1V9XWV7</accession>
<dbReference type="PROSITE" id="PS51285">
    <property type="entry name" value="AGC_KINASE_CTER"/>
    <property type="match status" value="1"/>
</dbReference>
<dbReference type="GO" id="GO:0004674">
    <property type="term" value="F:protein serine/threonine kinase activity"/>
    <property type="evidence" value="ECO:0007669"/>
    <property type="project" value="UniProtKB-KW"/>
</dbReference>
<dbReference type="EC" id="2.7.11.1" evidence="2"/>
<dbReference type="EMBL" id="MNPL01002880">
    <property type="protein sequence ID" value="OQR77912.1"/>
    <property type="molecule type" value="Genomic_DNA"/>
</dbReference>
<comment type="catalytic activity">
    <reaction evidence="11">
        <text>L-seryl-[protein] + ATP = O-phospho-L-seryl-[protein] + ADP + H(+)</text>
        <dbReference type="Rhea" id="RHEA:17989"/>
        <dbReference type="Rhea" id="RHEA-COMP:9863"/>
        <dbReference type="Rhea" id="RHEA-COMP:11604"/>
        <dbReference type="ChEBI" id="CHEBI:15378"/>
        <dbReference type="ChEBI" id="CHEBI:29999"/>
        <dbReference type="ChEBI" id="CHEBI:30616"/>
        <dbReference type="ChEBI" id="CHEBI:83421"/>
        <dbReference type="ChEBI" id="CHEBI:456216"/>
        <dbReference type="EC" id="2.7.11.1"/>
    </reaction>
</comment>
<protein>
    <recommendedName>
        <fullName evidence="3">Serine/threonine-protein kinase greatwall</fullName>
        <ecNumber evidence="2">2.7.11.1</ecNumber>
    </recommendedName>
    <alternativeName>
        <fullName evidence="9">Microtubule-associated serine/threonine-protein kinase-like</fullName>
    </alternativeName>
</protein>
<dbReference type="OrthoDB" id="162894at2759"/>
<evidence type="ECO:0000256" key="9">
    <source>
        <dbReference type="ARBA" id="ARBA00033099"/>
    </source>
</evidence>
<keyword evidence="4" id="KW-0723">Serine/threonine-protein kinase</keyword>
<comment type="similarity">
    <text evidence="1">Belongs to the protein kinase superfamily. AGC Ser/Thr protein kinase family.</text>
</comment>
<keyword evidence="16" id="KW-1185">Reference proteome</keyword>
<comment type="caution">
    <text evidence="15">The sequence shown here is derived from an EMBL/GenBank/DDBJ whole genome shotgun (WGS) entry which is preliminary data.</text>
</comment>
<sequence length="286" mass="31684">MSSSTNGTSFTEMMRERQDRIEQWKKSRRNGNCNEDPDDEIEFSIERSARESWVSPWSEACVSPALPASKKACISAAILTMQTPAKRGHNQRLRPLVTKALTDVKKRKPSKLLSRKSAAGCIGASLNGGLIAPQTPGPRVGVGGPIIGTPDYLAPEVLLRKPHSSAVDVWALGVCLYEFLVGCPPFIDETVEKVFDNILERAIEYPDEGDGALSAEAVETVERLLEPQVDLRPSAETLRELPLFKHLDWDRVRSLEPPWIPQPADESDTACFDEERAQFEVSLSML</sequence>
<feature type="compositionally biased region" description="Basic and acidic residues" evidence="12">
    <location>
        <begin position="13"/>
        <end position="25"/>
    </location>
</feature>
<evidence type="ECO:0000256" key="2">
    <source>
        <dbReference type="ARBA" id="ARBA00012513"/>
    </source>
</evidence>
<dbReference type="Gene3D" id="3.30.200.20">
    <property type="entry name" value="Phosphorylase Kinase, domain 1"/>
    <property type="match status" value="1"/>
</dbReference>
<evidence type="ECO:0000256" key="1">
    <source>
        <dbReference type="ARBA" id="ARBA00009903"/>
    </source>
</evidence>
<dbReference type="SUPFAM" id="SSF56112">
    <property type="entry name" value="Protein kinase-like (PK-like)"/>
    <property type="match status" value="1"/>
</dbReference>
<evidence type="ECO:0000256" key="4">
    <source>
        <dbReference type="ARBA" id="ARBA00022527"/>
    </source>
</evidence>
<dbReference type="InterPro" id="IPR011009">
    <property type="entry name" value="Kinase-like_dom_sf"/>
</dbReference>
<dbReference type="GO" id="GO:0005524">
    <property type="term" value="F:ATP binding"/>
    <property type="evidence" value="ECO:0007669"/>
    <property type="project" value="UniProtKB-KW"/>
</dbReference>
<feature type="compositionally biased region" description="Polar residues" evidence="12">
    <location>
        <begin position="1"/>
        <end position="11"/>
    </location>
</feature>
<evidence type="ECO:0000256" key="6">
    <source>
        <dbReference type="ARBA" id="ARBA00022741"/>
    </source>
</evidence>
<evidence type="ECO:0000313" key="15">
    <source>
        <dbReference type="EMBL" id="OQR77912.1"/>
    </source>
</evidence>
<feature type="domain" description="Protein kinase" evidence="13">
    <location>
        <begin position="1"/>
        <end position="244"/>
    </location>
</feature>
<evidence type="ECO:0000256" key="7">
    <source>
        <dbReference type="ARBA" id="ARBA00022777"/>
    </source>
</evidence>
<feature type="region of interest" description="Disordered" evidence="12">
    <location>
        <begin position="1"/>
        <end position="39"/>
    </location>
</feature>
<proteinExistence type="inferred from homology"/>
<dbReference type="Pfam" id="PF00069">
    <property type="entry name" value="Pkinase"/>
    <property type="match status" value="1"/>
</dbReference>
<dbReference type="Gene3D" id="1.10.510.10">
    <property type="entry name" value="Transferase(Phosphotransferase) domain 1"/>
    <property type="match status" value="1"/>
</dbReference>
<gene>
    <name evidence="15" type="ORF">BIW11_06757</name>
</gene>
<dbReference type="GO" id="GO:0035556">
    <property type="term" value="P:intracellular signal transduction"/>
    <property type="evidence" value="ECO:0007669"/>
    <property type="project" value="TreeGrafter"/>
</dbReference>
<dbReference type="InParanoid" id="A0A1V9XWV7"/>
<dbReference type="PROSITE" id="PS50011">
    <property type="entry name" value="PROTEIN_KINASE_DOM"/>
    <property type="match status" value="1"/>
</dbReference>
<dbReference type="InterPro" id="IPR000961">
    <property type="entry name" value="AGC-kinase_C"/>
</dbReference>
<evidence type="ECO:0000256" key="11">
    <source>
        <dbReference type="ARBA" id="ARBA00048679"/>
    </source>
</evidence>
<organism evidence="15 16">
    <name type="scientific">Tropilaelaps mercedesae</name>
    <dbReference type="NCBI Taxonomy" id="418985"/>
    <lineage>
        <taxon>Eukaryota</taxon>
        <taxon>Metazoa</taxon>
        <taxon>Ecdysozoa</taxon>
        <taxon>Arthropoda</taxon>
        <taxon>Chelicerata</taxon>
        <taxon>Arachnida</taxon>
        <taxon>Acari</taxon>
        <taxon>Parasitiformes</taxon>
        <taxon>Mesostigmata</taxon>
        <taxon>Gamasina</taxon>
        <taxon>Dermanyssoidea</taxon>
        <taxon>Laelapidae</taxon>
        <taxon>Tropilaelaps</taxon>
    </lineage>
</organism>
<evidence type="ECO:0000256" key="10">
    <source>
        <dbReference type="ARBA" id="ARBA00047899"/>
    </source>
</evidence>
<keyword evidence="7 15" id="KW-0418">Kinase</keyword>
<dbReference type="AlphaFoldDB" id="A0A1V9XWV7"/>
<evidence type="ECO:0000256" key="3">
    <source>
        <dbReference type="ARBA" id="ARBA00022148"/>
    </source>
</evidence>
<comment type="catalytic activity">
    <reaction evidence="10">
        <text>L-threonyl-[protein] + ATP = O-phospho-L-threonyl-[protein] + ADP + H(+)</text>
        <dbReference type="Rhea" id="RHEA:46608"/>
        <dbReference type="Rhea" id="RHEA-COMP:11060"/>
        <dbReference type="Rhea" id="RHEA-COMP:11605"/>
        <dbReference type="ChEBI" id="CHEBI:15378"/>
        <dbReference type="ChEBI" id="CHEBI:30013"/>
        <dbReference type="ChEBI" id="CHEBI:30616"/>
        <dbReference type="ChEBI" id="CHEBI:61977"/>
        <dbReference type="ChEBI" id="CHEBI:456216"/>
        <dbReference type="EC" id="2.7.11.1"/>
    </reaction>
</comment>
<dbReference type="STRING" id="418985.A0A1V9XWV7"/>
<dbReference type="Proteomes" id="UP000192247">
    <property type="component" value="Unassembled WGS sequence"/>
</dbReference>
<evidence type="ECO:0000313" key="16">
    <source>
        <dbReference type="Proteomes" id="UP000192247"/>
    </source>
</evidence>
<name>A0A1V9XWV7_9ACAR</name>
<dbReference type="SMART" id="SM00220">
    <property type="entry name" value="S_TKc"/>
    <property type="match status" value="1"/>
</dbReference>
<reference evidence="15 16" key="1">
    <citation type="journal article" date="2017" name="Gigascience">
        <title>Draft genome of the honey bee ectoparasitic mite, Tropilaelaps mercedesae, is shaped by the parasitic life history.</title>
        <authorList>
            <person name="Dong X."/>
            <person name="Armstrong S.D."/>
            <person name="Xia D."/>
            <person name="Makepeace B.L."/>
            <person name="Darby A.C."/>
            <person name="Kadowaki T."/>
        </authorList>
    </citation>
    <scope>NUCLEOTIDE SEQUENCE [LARGE SCALE GENOMIC DNA]</scope>
    <source>
        <strain evidence="15">Wuxi-XJTLU</strain>
    </source>
</reference>
<dbReference type="GO" id="GO:0005634">
    <property type="term" value="C:nucleus"/>
    <property type="evidence" value="ECO:0007669"/>
    <property type="project" value="TreeGrafter"/>
</dbReference>
<dbReference type="PANTHER" id="PTHR24356:SF1">
    <property type="entry name" value="SERINE_THREONINE-PROTEIN KINASE GREATWALL"/>
    <property type="match status" value="1"/>
</dbReference>
<evidence type="ECO:0000259" key="14">
    <source>
        <dbReference type="PROSITE" id="PS51285"/>
    </source>
</evidence>
<dbReference type="PANTHER" id="PTHR24356">
    <property type="entry name" value="SERINE/THREONINE-PROTEIN KINASE"/>
    <property type="match status" value="1"/>
</dbReference>
<keyword evidence="6" id="KW-0547">Nucleotide-binding</keyword>
<evidence type="ECO:0000256" key="5">
    <source>
        <dbReference type="ARBA" id="ARBA00022679"/>
    </source>
</evidence>
<evidence type="ECO:0000256" key="8">
    <source>
        <dbReference type="ARBA" id="ARBA00022840"/>
    </source>
</evidence>
<feature type="domain" description="AGC-kinase C-terminal" evidence="14">
    <location>
        <begin position="245"/>
        <end position="286"/>
    </location>
</feature>
<dbReference type="InterPro" id="IPR050236">
    <property type="entry name" value="Ser_Thr_kinase_AGC"/>
</dbReference>
<evidence type="ECO:0000259" key="13">
    <source>
        <dbReference type="PROSITE" id="PS50011"/>
    </source>
</evidence>